<gene>
    <name evidence="1" type="ORF">EKH80_16725</name>
</gene>
<evidence type="ECO:0000313" key="1">
    <source>
        <dbReference type="EMBL" id="RUL72999.1"/>
    </source>
</evidence>
<dbReference type="Proteomes" id="UP000274358">
    <property type="component" value="Unassembled WGS sequence"/>
</dbReference>
<protein>
    <submittedName>
        <fullName evidence="1">Uncharacterized protein</fullName>
    </submittedName>
</protein>
<proteinExistence type="predicted"/>
<name>A0A432M353_9GAMM</name>
<sequence>MKIDIGASFHDAKSHLLNFDDLHERFKVRHWPSQSLISIELTEEHQSKNIEDAINSFFIALGQYKELKGLGGELRVAVYFSPDEAAAFSVALSRQVIRQLWEYEMDIEVNGYPCSD</sequence>
<comment type="caution">
    <text evidence="1">The sequence shown here is derived from an EMBL/GenBank/DDBJ whole genome shotgun (WGS) entry which is preliminary data.</text>
</comment>
<dbReference type="OrthoDB" id="10000272at2"/>
<accession>A0A432M353</accession>
<dbReference type="EMBL" id="RYYV01000013">
    <property type="protein sequence ID" value="RUL72999.1"/>
    <property type="molecule type" value="Genomic_DNA"/>
</dbReference>
<dbReference type="AlphaFoldDB" id="A0A432M353"/>
<dbReference type="RefSeq" id="WP_126685922.1">
    <property type="nucleotide sequence ID" value="NZ_RYYV01000013.1"/>
</dbReference>
<evidence type="ECO:0000313" key="2">
    <source>
        <dbReference type="Proteomes" id="UP000274358"/>
    </source>
</evidence>
<reference evidence="1 2" key="1">
    <citation type="submission" date="2018-12" db="EMBL/GenBank/DDBJ databases">
        <title>Dyella dinghuensis sp. nov. DHOA06 and Dyella choica sp. nov. 4M-K27, isolated from forest soil.</title>
        <authorList>
            <person name="Qiu L.-H."/>
            <person name="Gao Z.-H."/>
        </authorList>
    </citation>
    <scope>NUCLEOTIDE SEQUENCE [LARGE SCALE GENOMIC DNA]</scope>
    <source>
        <strain evidence="1 2">4M-K27</strain>
    </source>
</reference>
<keyword evidence="2" id="KW-1185">Reference proteome</keyword>
<organism evidence="1 2">
    <name type="scientific">Dyella choica</name>
    <dbReference type="NCBI Taxonomy" id="1927959"/>
    <lineage>
        <taxon>Bacteria</taxon>
        <taxon>Pseudomonadati</taxon>
        <taxon>Pseudomonadota</taxon>
        <taxon>Gammaproteobacteria</taxon>
        <taxon>Lysobacterales</taxon>
        <taxon>Rhodanobacteraceae</taxon>
        <taxon>Dyella</taxon>
    </lineage>
</organism>